<feature type="domain" description="Gnk2-homologous" evidence="18">
    <location>
        <begin position="19"/>
        <end position="122"/>
    </location>
</feature>
<dbReference type="GO" id="GO:0042742">
    <property type="term" value="P:defense response to bacterium"/>
    <property type="evidence" value="ECO:0007669"/>
    <property type="project" value="TreeGrafter"/>
</dbReference>
<feature type="binding site" evidence="14">
    <location>
        <position position="332"/>
    </location>
    <ligand>
        <name>ATP</name>
        <dbReference type="ChEBI" id="CHEBI:30616"/>
    </ligand>
</feature>
<dbReference type="PANTHER" id="PTHR27002">
    <property type="entry name" value="RECEPTOR-LIKE SERINE/THREONINE-PROTEIN KINASE SD1-8"/>
    <property type="match status" value="1"/>
</dbReference>
<keyword evidence="8" id="KW-0418">Kinase</keyword>
<dbReference type="GO" id="GO:0005524">
    <property type="term" value="F:ATP binding"/>
    <property type="evidence" value="ECO:0007669"/>
    <property type="project" value="UniProtKB-UniRule"/>
</dbReference>
<evidence type="ECO:0000256" key="2">
    <source>
        <dbReference type="ARBA" id="ARBA00022527"/>
    </source>
</evidence>
<evidence type="ECO:0000256" key="14">
    <source>
        <dbReference type="PROSITE-ProRule" id="PRU10141"/>
    </source>
</evidence>
<organism evidence="19 20">
    <name type="scientific">Brassica carinata</name>
    <name type="common">Ethiopian mustard</name>
    <name type="synonym">Abyssinian cabbage</name>
    <dbReference type="NCBI Taxonomy" id="52824"/>
    <lineage>
        <taxon>Eukaryota</taxon>
        <taxon>Viridiplantae</taxon>
        <taxon>Streptophyta</taxon>
        <taxon>Embryophyta</taxon>
        <taxon>Tracheophyta</taxon>
        <taxon>Spermatophyta</taxon>
        <taxon>Magnoliopsida</taxon>
        <taxon>eudicotyledons</taxon>
        <taxon>Gunneridae</taxon>
        <taxon>Pentapetalae</taxon>
        <taxon>rosids</taxon>
        <taxon>malvids</taxon>
        <taxon>Brassicales</taxon>
        <taxon>Brassicaceae</taxon>
        <taxon>Brassiceae</taxon>
        <taxon>Brassica</taxon>
    </lineage>
</organism>
<dbReference type="PROSITE" id="PS00108">
    <property type="entry name" value="PROTEIN_KINASE_ST"/>
    <property type="match status" value="1"/>
</dbReference>
<dbReference type="PROSITE" id="PS51473">
    <property type="entry name" value="GNK2"/>
    <property type="match status" value="4"/>
</dbReference>
<evidence type="ECO:0000256" key="16">
    <source>
        <dbReference type="SAM" id="SignalP"/>
    </source>
</evidence>
<keyword evidence="6" id="KW-0677">Repeat</keyword>
<keyword evidence="11" id="KW-0472">Membrane</keyword>
<dbReference type="FunFam" id="3.30.200.20:FF:000727">
    <property type="entry name" value="Cysteine-rich RLK (RECEPTOR-like protein kinase) 23"/>
    <property type="match status" value="1"/>
</dbReference>
<dbReference type="CDD" id="cd23509">
    <property type="entry name" value="Gnk2-like"/>
    <property type="match status" value="4"/>
</dbReference>
<proteinExistence type="predicted"/>
<evidence type="ECO:0000256" key="11">
    <source>
        <dbReference type="ARBA" id="ARBA00023136"/>
    </source>
</evidence>
<accession>A0A8X7QUP2</accession>
<feature type="compositionally biased region" description="Basic and acidic residues" evidence="15">
    <location>
        <begin position="273"/>
        <end position="285"/>
    </location>
</feature>
<evidence type="ECO:0000313" key="19">
    <source>
        <dbReference type="EMBL" id="KAG2276058.1"/>
    </source>
</evidence>
<dbReference type="InterPro" id="IPR002902">
    <property type="entry name" value="GNK2"/>
</dbReference>
<dbReference type="Gene3D" id="3.30.200.20">
    <property type="entry name" value="Phosphorylase Kinase, domain 1"/>
    <property type="match status" value="1"/>
</dbReference>
<keyword evidence="20" id="KW-1185">Reference proteome</keyword>
<comment type="subcellular location">
    <subcellularLocation>
        <location evidence="1">Membrane</location>
        <topology evidence="1">Single-pass membrane protein</topology>
    </subcellularLocation>
</comment>
<dbReference type="SMART" id="SM00220">
    <property type="entry name" value="S_TKc"/>
    <property type="match status" value="1"/>
</dbReference>
<keyword evidence="2" id="KW-0723">Serine/threonine-protein kinase</keyword>
<dbReference type="InterPro" id="IPR001245">
    <property type="entry name" value="Ser-Thr/Tyr_kinase_cat_dom"/>
</dbReference>
<feature type="region of interest" description="Disordered" evidence="15">
    <location>
        <begin position="245"/>
        <end position="285"/>
    </location>
</feature>
<evidence type="ECO:0000256" key="4">
    <source>
        <dbReference type="ARBA" id="ARBA00022692"/>
    </source>
</evidence>
<name>A0A8X7QUP2_BRACI</name>
<evidence type="ECO:0000256" key="10">
    <source>
        <dbReference type="ARBA" id="ARBA00022989"/>
    </source>
</evidence>
<feature type="domain" description="Protein kinase" evidence="17">
    <location>
        <begin position="304"/>
        <end position="583"/>
    </location>
</feature>
<dbReference type="InterPro" id="IPR011009">
    <property type="entry name" value="Kinase-like_dom_sf"/>
</dbReference>
<dbReference type="GO" id="GO:0004674">
    <property type="term" value="F:protein serine/threonine kinase activity"/>
    <property type="evidence" value="ECO:0007669"/>
    <property type="project" value="UniProtKB-KW"/>
</dbReference>
<evidence type="ECO:0000256" key="15">
    <source>
        <dbReference type="SAM" id="MobiDB-lite"/>
    </source>
</evidence>
<gene>
    <name evidence="19" type="ORF">Bca52824_058613</name>
</gene>
<feature type="compositionally biased region" description="Pro residues" evidence="15">
    <location>
        <begin position="248"/>
        <end position="261"/>
    </location>
</feature>
<dbReference type="InterPro" id="IPR017441">
    <property type="entry name" value="Protein_kinase_ATP_BS"/>
</dbReference>
<dbReference type="PANTHER" id="PTHR27002:SF556">
    <property type="entry name" value="CYSTEINE-RICH RECEPTOR-LIKE PROTEIN KINASE 35"/>
    <property type="match status" value="1"/>
</dbReference>
<dbReference type="FunFam" id="3.30.430.20:FF:000003">
    <property type="entry name" value="Cysteine-rich RLK (RECEPTOR-like protein kinase) 10"/>
    <property type="match status" value="2"/>
</dbReference>
<keyword evidence="13" id="KW-0325">Glycoprotein</keyword>
<dbReference type="EMBL" id="JAAMPC010000012">
    <property type="protein sequence ID" value="KAG2276058.1"/>
    <property type="molecule type" value="Genomic_DNA"/>
</dbReference>
<dbReference type="Proteomes" id="UP000886595">
    <property type="component" value="Unassembled WGS sequence"/>
</dbReference>
<keyword evidence="12" id="KW-0675">Receptor</keyword>
<dbReference type="Gene3D" id="1.10.510.10">
    <property type="entry name" value="Transferase(Phosphotransferase) domain 1"/>
    <property type="match status" value="1"/>
</dbReference>
<keyword evidence="9 14" id="KW-0067">ATP-binding</keyword>
<dbReference type="GO" id="GO:0009751">
    <property type="term" value="P:response to salicylic acid"/>
    <property type="evidence" value="ECO:0007669"/>
    <property type="project" value="UniProtKB-ARBA"/>
</dbReference>
<dbReference type="Pfam" id="PF07714">
    <property type="entry name" value="PK_Tyr_Ser-Thr"/>
    <property type="match status" value="1"/>
</dbReference>
<dbReference type="GO" id="GO:0005886">
    <property type="term" value="C:plasma membrane"/>
    <property type="evidence" value="ECO:0007669"/>
    <property type="project" value="TreeGrafter"/>
</dbReference>
<dbReference type="Pfam" id="PF01657">
    <property type="entry name" value="Stress-antifung"/>
    <property type="match status" value="3"/>
</dbReference>
<keyword evidence="7 14" id="KW-0547">Nucleotide-binding</keyword>
<evidence type="ECO:0000256" key="8">
    <source>
        <dbReference type="ARBA" id="ARBA00022777"/>
    </source>
</evidence>
<dbReference type="FunFam" id="3.30.430.20:FF:000007">
    <property type="entry name" value="Cysteine-rich receptor-like protein kinase 11"/>
    <property type="match status" value="1"/>
</dbReference>
<evidence type="ECO:0000259" key="17">
    <source>
        <dbReference type="PROSITE" id="PS50011"/>
    </source>
</evidence>
<feature type="domain" description="Gnk2-homologous" evidence="18">
    <location>
        <begin position="128"/>
        <end position="239"/>
    </location>
</feature>
<dbReference type="Gene3D" id="3.30.430.20">
    <property type="entry name" value="Gnk2 domain, C-X8-C-X2-C motif"/>
    <property type="match status" value="4"/>
</dbReference>
<feature type="signal peptide" evidence="16">
    <location>
        <begin position="1"/>
        <end position="23"/>
    </location>
</feature>
<dbReference type="SUPFAM" id="SSF56112">
    <property type="entry name" value="Protein kinase-like (PK-like)"/>
    <property type="match status" value="1"/>
</dbReference>
<keyword evidence="5 16" id="KW-0732">Signal</keyword>
<reference evidence="19 20" key="1">
    <citation type="submission" date="2020-02" db="EMBL/GenBank/DDBJ databases">
        <authorList>
            <person name="Ma Q."/>
            <person name="Huang Y."/>
            <person name="Song X."/>
            <person name="Pei D."/>
        </authorList>
    </citation>
    <scope>NUCLEOTIDE SEQUENCE [LARGE SCALE GENOMIC DNA]</scope>
    <source>
        <strain evidence="19">Sxm20200214</strain>
        <tissue evidence="19">Leaf</tissue>
    </source>
</reference>
<sequence length="1043" mass="115396">MKLKTSCLLIFCSFLTSLDAVSAQICLNGYFRPNSAYHSNRRQILSSIASNVTSHNGFFNSSIGHIPNRIFITGMCIPETKPESCSDCIKGASGRLLERCPNQTEAYSWPDLCMVRYSNVSFTGSLVMEPSHVICDPGDINVDFTVFDRVYEELMVRTTAAASNRSSSFEQKYYAAEAASLKNFETMYTMMQCAPDVSSRDCKFCLNKSVAEYKSSCRGKQGGLVSRPSCYFRWEMYSFSEAFDTITLPPPPPHPSPPSLTPPASDGATTTGKGEKKSEPGDDITRTSSLQFCFKTIETATDKFSDSNLIGQGGFGEVYRGRLPSGTEVAVKRLSKSSGQGAQEFKNEAVLVTKLQHKNLVGVLGFCLEGEEKILVYEFVPNKSLDYFLFDPEKQGKLDWTRRYSIIQGTARGLLYLHHDSSLTIIHRDLKASNILLDAHMNPKIADFGMARIFGADQSQANTKRIVGTYGYMSPEYARCGHFSMKSDVYSFGVMILEIISGKRNNSFYHIDDSAGNLVTHVWRLWRNGSQLELVDPTLEENYESDNVIRCIHIALLCVQENPVDRPMLPAIILMLTRSKTTLPVPRAPGFCFSSMSGFASQSTSRSIPGSINDVTFTKLDPLETTRSSRTDDKQTRKELKALQDKIDILIADKFTQEQLNFVGNPNQDAPPGVNEVEGLESQEDLCFINNGSWYRKSPTFSTTTTNTKPILTTNRVVISLGTTSKATISLSKTLLLVSPTKGTNSASAQEICFNGFFKPNSTYDLNRRQVLSSLASNVTSHKGFFNSSIGENPNRVFIIGMCIPGTKPVTCSDCIKAASDTLLKSCPNQTEAYTWPDSCMVRYSNVPFSGSYDIGPSHVLYKSGVLNSNVTVFDRIGEDLMERTITEAPTRAHEHKYYTAGLASLTASLTMYAMMQCTPELSTGYCGLCLRTNLDNYKLCCRDKQGGSITRPNGEALSIGIIVAILVPIVVILEGAQVLEAVQPEVVAQGSDPKLIRLAMLETSYLHLMVYLPDGFFKFKSADRNERREVSRSAPKAHYAPF</sequence>
<dbReference type="InterPro" id="IPR038408">
    <property type="entry name" value="GNK2_sf"/>
</dbReference>
<evidence type="ECO:0000256" key="13">
    <source>
        <dbReference type="ARBA" id="ARBA00023180"/>
    </source>
</evidence>
<dbReference type="InterPro" id="IPR000719">
    <property type="entry name" value="Prot_kinase_dom"/>
</dbReference>
<evidence type="ECO:0000256" key="12">
    <source>
        <dbReference type="ARBA" id="ARBA00023170"/>
    </source>
</evidence>
<keyword evidence="10" id="KW-1133">Transmembrane helix</keyword>
<feature type="domain" description="Gnk2-homologous" evidence="18">
    <location>
        <begin position="855"/>
        <end position="965"/>
    </location>
</feature>
<evidence type="ECO:0000256" key="1">
    <source>
        <dbReference type="ARBA" id="ARBA00004167"/>
    </source>
</evidence>
<dbReference type="PROSITE" id="PS50011">
    <property type="entry name" value="PROTEIN_KINASE_DOM"/>
    <property type="match status" value="1"/>
</dbReference>
<feature type="domain" description="Gnk2-homologous" evidence="18">
    <location>
        <begin position="746"/>
        <end position="849"/>
    </location>
</feature>
<evidence type="ECO:0000313" key="20">
    <source>
        <dbReference type="Proteomes" id="UP000886595"/>
    </source>
</evidence>
<dbReference type="InterPro" id="IPR008271">
    <property type="entry name" value="Ser/Thr_kinase_AS"/>
</dbReference>
<evidence type="ECO:0000256" key="5">
    <source>
        <dbReference type="ARBA" id="ARBA00022729"/>
    </source>
</evidence>
<keyword evidence="4" id="KW-0812">Transmembrane</keyword>
<evidence type="ECO:0000259" key="18">
    <source>
        <dbReference type="PROSITE" id="PS51473"/>
    </source>
</evidence>
<dbReference type="PROSITE" id="PS00107">
    <property type="entry name" value="PROTEIN_KINASE_ATP"/>
    <property type="match status" value="1"/>
</dbReference>
<dbReference type="OrthoDB" id="688481at2759"/>
<evidence type="ECO:0000256" key="7">
    <source>
        <dbReference type="ARBA" id="ARBA00022741"/>
    </source>
</evidence>
<dbReference type="FunFam" id="1.10.510.10:FF:000129">
    <property type="entry name" value="cysteine-rich receptor-like protein kinase 10"/>
    <property type="match status" value="1"/>
</dbReference>
<evidence type="ECO:0000256" key="6">
    <source>
        <dbReference type="ARBA" id="ARBA00022737"/>
    </source>
</evidence>
<protein>
    <submittedName>
        <fullName evidence="19">Uncharacterized protein</fullName>
    </submittedName>
</protein>
<evidence type="ECO:0000256" key="3">
    <source>
        <dbReference type="ARBA" id="ARBA00022679"/>
    </source>
</evidence>
<keyword evidence="3" id="KW-0808">Transferase</keyword>
<evidence type="ECO:0000256" key="9">
    <source>
        <dbReference type="ARBA" id="ARBA00022840"/>
    </source>
</evidence>
<dbReference type="CDD" id="cd14066">
    <property type="entry name" value="STKc_IRAK"/>
    <property type="match status" value="1"/>
</dbReference>
<dbReference type="AlphaFoldDB" id="A0A8X7QUP2"/>
<comment type="caution">
    <text evidence="19">The sequence shown here is derived from an EMBL/GenBank/DDBJ whole genome shotgun (WGS) entry which is preliminary data.</text>
</comment>
<feature type="chain" id="PRO_5036484460" evidence="16">
    <location>
        <begin position="24"/>
        <end position="1043"/>
    </location>
</feature>